<feature type="binding site" evidence="6 8">
    <location>
        <begin position="185"/>
        <end position="186"/>
    </location>
    <ligand>
        <name>substrate</name>
    </ligand>
</feature>
<dbReference type="Pfam" id="PF00300">
    <property type="entry name" value="His_Phos_1"/>
    <property type="match status" value="1"/>
</dbReference>
<feature type="binding site" evidence="6 8">
    <location>
        <begin position="10"/>
        <end position="17"/>
    </location>
    <ligand>
        <name>substrate</name>
    </ligand>
</feature>
<dbReference type="UniPathway" id="UPA00109">
    <property type="reaction ID" value="UER00186"/>
</dbReference>
<gene>
    <name evidence="6 12" type="primary">gpmA</name>
    <name evidence="11" type="ORF">C0W81_18135</name>
    <name evidence="12" type="ORF">PAQU9191_00646</name>
</gene>
<dbReference type="AlphaFoldDB" id="A0A1B8HZ15"/>
<dbReference type="PIRSF" id="PIRSF000709">
    <property type="entry name" value="6PFK_2-Ptase"/>
    <property type="match status" value="1"/>
</dbReference>
<evidence type="ECO:0000256" key="7">
    <source>
        <dbReference type="PIRSR" id="PIRSR613078-1"/>
    </source>
</evidence>
<feature type="active site" description="Proton donor/acceptor" evidence="6 7">
    <location>
        <position position="89"/>
    </location>
</feature>
<reference evidence="11 14" key="3">
    <citation type="submission" date="2018-03" db="EMBL/GenBank/DDBJ databases">
        <title>Whole genome sequencing of Histamine producing bacteria.</title>
        <authorList>
            <person name="Butler K."/>
        </authorList>
    </citation>
    <scope>NUCLEOTIDE SEQUENCE [LARGE SCALE GENOMIC DNA]</scope>
    <source>
        <strain evidence="11 14">DSM 23343</strain>
    </source>
</reference>
<comment type="pathway">
    <text evidence="6 10">Carbohydrate degradation; glycolysis; pyruvate from D-glyceraldehyde 3-phosphate: step 3/5.</text>
</comment>
<keyword evidence="4 6" id="KW-0324">Glycolysis</keyword>
<name>A0A1B8HZ15_9GAMM</name>
<evidence type="ECO:0000313" key="11">
    <source>
        <dbReference type="EMBL" id="PST98352.1"/>
    </source>
</evidence>
<feature type="active site" description="Tele-phosphohistidine intermediate" evidence="6 7">
    <location>
        <position position="11"/>
    </location>
</feature>
<evidence type="ECO:0000256" key="2">
    <source>
        <dbReference type="ARBA" id="ARBA00006717"/>
    </source>
</evidence>
<comment type="catalytic activity">
    <reaction evidence="1 6 10">
        <text>(2R)-2-phosphoglycerate = (2R)-3-phosphoglycerate</text>
        <dbReference type="Rhea" id="RHEA:15901"/>
        <dbReference type="ChEBI" id="CHEBI:58272"/>
        <dbReference type="ChEBI" id="CHEBI:58289"/>
        <dbReference type="EC" id="5.4.2.11"/>
    </reaction>
</comment>
<feature type="binding site" evidence="6 8">
    <location>
        <position position="62"/>
    </location>
    <ligand>
        <name>substrate</name>
    </ligand>
</feature>
<evidence type="ECO:0000256" key="8">
    <source>
        <dbReference type="PIRSR" id="PIRSR613078-2"/>
    </source>
</evidence>
<feature type="binding site" evidence="6 8">
    <location>
        <begin position="89"/>
        <end position="92"/>
    </location>
    <ligand>
        <name>substrate</name>
    </ligand>
</feature>
<feature type="binding site" evidence="6 8">
    <location>
        <begin position="23"/>
        <end position="24"/>
    </location>
    <ligand>
        <name>substrate</name>
    </ligand>
</feature>
<keyword evidence="3 6" id="KW-0312">Gluconeogenesis</keyword>
<proteinExistence type="inferred from homology"/>
<accession>A0A1B8HZ15</accession>
<dbReference type="FunFam" id="3.40.50.1240:FF:000003">
    <property type="entry name" value="2,3-bisphosphoglycerate-dependent phosphoglycerate mutase"/>
    <property type="match status" value="1"/>
</dbReference>
<evidence type="ECO:0000256" key="1">
    <source>
        <dbReference type="ARBA" id="ARBA00000380"/>
    </source>
</evidence>
<evidence type="ECO:0000256" key="5">
    <source>
        <dbReference type="ARBA" id="ARBA00023235"/>
    </source>
</evidence>
<dbReference type="RefSeq" id="WP_061000283.1">
    <property type="nucleotide sequence ID" value="NZ_FYAH01000001.1"/>
</dbReference>
<sequence length="230" mass="26411">MKTTRIVLIRHGQSQWNKENRFTGWANVPLTEQGKSEAQSAGQKLKENNFKFNFCYTSMLNRAINTLSIVLEELDLLWLPVDHCWQLNERHYGNLQGLNKAETAEKFGDEQVFIWRRSYDTPPPAVDKTSLYYPGNDPRYADLTVDELPIGESLKDTYERVIPFWNDVIVPKINSGADILIAAHGNSLRALMKHLSDIADDEITQVEIPTGVPLVYELDSNMKAIKYYYL</sequence>
<feature type="site" description="Transition state stabilizer" evidence="6 9">
    <location>
        <position position="184"/>
    </location>
</feature>
<dbReference type="SUPFAM" id="SSF53254">
    <property type="entry name" value="Phosphoglycerate mutase-like"/>
    <property type="match status" value="1"/>
</dbReference>
<keyword evidence="5 6" id="KW-0413">Isomerase</keyword>
<feature type="binding site" evidence="6 8">
    <location>
        <position position="100"/>
    </location>
    <ligand>
        <name>substrate</name>
    </ligand>
</feature>
<comment type="subunit">
    <text evidence="6">Homodimer.</text>
</comment>
<dbReference type="EC" id="5.4.2.11" evidence="6 10"/>
<dbReference type="PANTHER" id="PTHR11931">
    <property type="entry name" value="PHOSPHOGLYCERATE MUTASE"/>
    <property type="match status" value="1"/>
</dbReference>
<dbReference type="HAMAP" id="MF_01039">
    <property type="entry name" value="PGAM_GpmA"/>
    <property type="match status" value="1"/>
</dbReference>
<dbReference type="InterPro" id="IPR029033">
    <property type="entry name" value="His_PPase_superfam"/>
</dbReference>
<evidence type="ECO:0000256" key="3">
    <source>
        <dbReference type="ARBA" id="ARBA00022432"/>
    </source>
</evidence>
<comment type="function">
    <text evidence="6 10">Catalyzes the interconversion of 2-phosphoglycerate and 3-phosphoglycerate.</text>
</comment>
<keyword evidence="13" id="KW-1185">Reference proteome</keyword>
<comment type="similarity">
    <text evidence="2 6">Belongs to the phosphoglycerate mutase family. BPG-dependent PGAM subfamily.</text>
</comment>
<dbReference type="Gene3D" id="3.40.50.1240">
    <property type="entry name" value="Phosphoglycerate mutase-like"/>
    <property type="match status" value="1"/>
</dbReference>
<evidence type="ECO:0000256" key="6">
    <source>
        <dbReference type="HAMAP-Rule" id="MF_01039"/>
    </source>
</evidence>
<evidence type="ECO:0000256" key="10">
    <source>
        <dbReference type="RuleBase" id="RU004512"/>
    </source>
</evidence>
<evidence type="ECO:0000313" key="12">
    <source>
        <dbReference type="EMBL" id="SMY15423.1"/>
    </source>
</evidence>
<dbReference type="Proteomes" id="UP000196485">
    <property type="component" value="Unassembled WGS sequence"/>
</dbReference>
<dbReference type="GO" id="GO:0006096">
    <property type="term" value="P:glycolytic process"/>
    <property type="evidence" value="ECO:0007669"/>
    <property type="project" value="UniProtKB-UniRule"/>
</dbReference>
<evidence type="ECO:0000313" key="13">
    <source>
        <dbReference type="Proteomes" id="UP000196485"/>
    </source>
</evidence>
<reference evidence="13" key="2">
    <citation type="submission" date="2017-06" db="EMBL/GenBank/DDBJ databases">
        <authorList>
            <person name="Rodrigo-Torres L."/>
            <person name="Arahal R. D."/>
            <person name="Lucena T."/>
        </authorList>
    </citation>
    <scope>NUCLEOTIDE SEQUENCE [LARGE SCALE GENOMIC DNA]</scope>
    <source>
        <strain evidence="13">type strain: CECT 9192</strain>
    </source>
</reference>
<organism evidence="12 13">
    <name type="scientific">Photobacterium aquimaris</name>
    <dbReference type="NCBI Taxonomy" id="512643"/>
    <lineage>
        <taxon>Bacteria</taxon>
        <taxon>Pseudomonadati</taxon>
        <taxon>Pseudomonadota</taxon>
        <taxon>Gammaproteobacteria</taxon>
        <taxon>Vibrionales</taxon>
        <taxon>Vibrionaceae</taxon>
        <taxon>Photobacterium</taxon>
    </lineage>
</organism>
<dbReference type="InterPro" id="IPR001345">
    <property type="entry name" value="PG/BPGM_mutase_AS"/>
</dbReference>
<dbReference type="InterPro" id="IPR013078">
    <property type="entry name" value="His_Pase_superF_clade-1"/>
</dbReference>
<evidence type="ECO:0000256" key="4">
    <source>
        <dbReference type="ARBA" id="ARBA00023152"/>
    </source>
</evidence>
<dbReference type="GO" id="GO:0004619">
    <property type="term" value="F:phosphoglycerate mutase activity"/>
    <property type="evidence" value="ECO:0007669"/>
    <property type="project" value="UniProtKB-UniRule"/>
</dbReference>
<dbReference type="NCBIfam" id="NF010713">
    <property type="entry name" value="PRK14115.1"/>
    <property type="match status" value="1"/>
</dbReference>
<dbReference type="EMBL" id="FYAH01000001">
    <property type="protein sequence ID" value="SMY15423.1"/>
    <property type="molecule type" value="Genomic_DNA"/>
</dbReference>
<dbReference type="CDD" id="cd07067">
    <property type="entry name" value="HP_PGM_like"/>
    <property type="match status" value="1"/>
</dbReference>
<dbReference type="GO" id="GO:0006094">
    <property type="term" value="P:gluconeogenesis"/>
    <property type="evidence" value="ECO:0007669"/>
    <property type="project" value="UniProtKB-UniRule"/>
</dbReference>
<dbReference type="InterPro" id="IPR005952">
    <property type="entry name" value="Phosphogly_mut1"/>
</dbReference>
<dbReference type="SMART" id="SM00855">
    <property type="entry name" value="PGAM"/>
    <property type="match status" value="1"/>
</dbReference>
<evidence type="ECO:0000313" key="14">
    <source>
        <dbReference type="Proteomes" id="UP000241858"/>
    </source>
</evidence>
<evidence type="ECO:0000256" key="9">
    <source>
        <dbReference type="PIRSR" id="PIRSR613078-3"/>
    </source>
</evidence>
<feature type="binding site" evidence="6 8">
    <location>
        <begin position="116"/>
        <end position="117"/>
    </location>
    <ligand>
        <name>substrate</name>
    </ligand>
</feature>
<dbReference type="Proteomes" id="UP000241858">
    <property type="component" value="Unassembled WGS sequence"/>
</dbReference>
<dbReference type="EMBL" id="PYLY01000052">
    <property type="protein sequence ID" value="PST98352.1"/>
    <property type="molecule type" value="Genomic_DNA"/>
</dbReference>
<protein>
    <recommendedName>
        <fullName evidence="6 10">2,3-bisphosphoglycerate-dependent phosphoglycerate mutase</fullName>
        <shortName evidence="6">BPG-dependent PGAM</shortName>
        <shortName evidence="6">PGAM</shortName>
        <shortName evidence="6">Phosphoglyceromutase</shortName>
        <shortName evidence="6">dPGM</shortName>
        <ecNumber evidence="6 10">5.4.2.11</ecNumber>
    </recommendedName>
</protein>
<dbReference type="PROSITE" id="PS00175">
    <property type="entry name" value="PG_MUTASE"/>
    <property type="match status" value="1"/>
</dbReference>
<reference evidence="12" key="1">
    <citation type="submission" date="2017-06" db="EMBL/GenBank/DDBJ databases">
        <authorList>
            <person name="Kim H.J."/>
            <person name="Triplett B.A."/>
        </authorList>
    </citation>
    <scope>NUCLEOTIDE SEQUENCE [LARGE SCALE GENOMIC DNA]</scope>
    <source>
        <strain evidence="12">Type strain: CECT 9192</strain>
    </source>
</reference>
<dbReference type="NCBIfam" id="TIGR01258">
    <property type="entry name" value="pgm_1"/>
    <property type="match status" value="1"/>
</dbReference>
<dbReference type="OrthoDB" id="9781415at2"/>